<comment type="caution">
    <text evidence="3">The sequence shown here is derived from an EMBL/GenBank/DDBJ whole genome shotgun (WGS) entry which is preliminary data.</text>
</comment>
<protein>
    <submittedName>
        <fullName evidence="3">ThiF family adenylyltransferase</fullName>
    </submittedName>
</protein>
<keyword evidence="4" id="KW-1185">Reference proteome</keyword>
<dbReference type="Proteomes" id="UP000634529">
    <property type="component" value="Unassembled WGS sequence"/>
</dbReference>
<proteinExistence type="predicted"/>
<evidence type="ECO:0000313" key="4">
    <source>
        <dbReference type="Proteomes" id="UP000634529"/>
    </source>
</evidence>
<dbReference type="Pfam" id="PF00899">
    <property type="entry name" value="ThiF"/>
    <property type="match status" value="1"/>
</dbReference>
<dbReference type="EMBL" id="JACYTN010000005">
    <property type="protein sequence ID" value="MBD8498633.1"/>
    <property type="molecule type" value="Genomic_DNA"/>
</dbReference>
<name>A0ABR9AX11_9BACL</name>
<dbReference type="InterPro" id="IPR035985">
    <property type="entry name" value="Ubiquitin-activating_enz"/>
</dbReference>
<dbReference type="Gene3D" id="3.40.50.720">
    <property type="entry name" value="NAD(P)-binding Rossmann-like Domain"/>
    <property type="match status" value="1"/>
</dbReference>
<accession>A0ABR9AX11</accession>
<sequence>MLHNLVETQLNEEQRTHSALPAHPDRYSRQERFTPIGVEGQQRLKQSRVLIIGAGALGSATAEMLVRAGVGRVTIVDRDYVEWSNLQRQQLYTEFDARDRLPKAIAAEQRLKAINSEVEVIGIVGDVTLYELNEWGAEHDLFMDATDNFETRMLLNDYALKHGVPWIYGACVGSYGMTMMIEPEVTPCLRCLMESVPVGGATCDTAGIIPPAVQMVVAYQTAEALKWLTGNHDALRRKLVSFDLWTNQYTSIDVRSAKREDCPSCGTNATYPQLEGMNQRRTEVLCGRDTVQIRPAQPVPMDLAALAERMQAVHDMAVHSNAYLVSIQADEQHRLVVFKDGRVLVHGTKEPVVARTLVDRYIG</sequence>
<feature type="compositionally biased region" description="Polar residues" evidence="1">
    <location>
        <begin position="1"/>
        <end position="11"/>
    </location>
</feature>
<keyword evidence="3" id="KW-0548">Nucleotidyltransferase</keyword>
<feature type="region of interest" description="Disordered" evidence="1">
    <location>
        <begin position="1"/>
        <end position="29"/>
    </location>
</feature>
<dbReference type="PANTHER" id="PTHR10953:SF102">
    <property type="entry name" value="ADENYLYLTRANSFERASE AND SULFURTRANSFERASE MOCS3"/>
    <property type="match status" value="1"/>
</dbReference>
<dbReference type="InterPro" id="IPR000594">
    <property type="entry name" value="ThiF_NAD_FAD-bd"/>
</dbReference>
<gene>
    <name evidence="3" type="ORF">IFO66_10010</name>
</gene>
<dbReference type="GO" id="GO:0016779">
    <property type="term" value="F:nucleotidyltransferase activity"/>
    <property type="evidence" value="ECO:0007669"/>
    <property type="project" value="UniProtKB-KW"/>
</dbReference>
<organism evidence="3 4">
    <name type="scientific">Paenibacillus arenosi</name>
    <dbReference type="NCBI Taxonomy" id="2774142"/>
    <lineage>
        <taxon>Bacteria</taxon>
        <taxon>Bacillati</taxon>
        <taxon>Bacillota</taxon>
        <taxon>Bacilli</taxon>
        <taxon>Bacillales</taxon>
        <taxon>Paenibacillaceae</taxon>
        <taxon>Paenibacillus</taxon>
    </lineage>
</organism>
<evidence type="ECO:0000313" key="3">
    <source>
        <dbReference type="EMBL" id="MBD8498633.1"/>
    </source>
</evidence>
<evidence type="ECO:0000256" key="1">
    <source>
        <dbReference type="SAM" id="MobiDB-lite"/>
    </source>
</evidence>
<dbReference type="RefSeq" id="WP_192025008.1">
    <property type="nucleotide sequence ID" value="NZ_JACYTN010000005.1"/>
</dbReference>
<keyword evidence="3" id="KW-0808">Transferase</keyword>
<dbReference type="PANTHER" id="PTHR10953">
    <property type="entry name" value="UBIQUITIN-ACTIVATING ENZYME E1"/>
    <property type="match status" value="1"/>
</dbReference>
<dbReference type="SUPFAM" id="SSF69572">
    <property type="entry name" value="Activating enzymes of the ubiquitin-like proteins"/>
    <property type="match status" value="1"/>
</dbReference>
<reference evidence="3 4" key="1">
    <citation type="submission" date="2020-09" db="EMBL/GenBank/DDBJ databases">
        <title>Paenibacillus sp. CAU 1523 isolated from sand of Haeundae Beach.</title>
        <authorList>
            <person name="Kim W."/>
        </authorList>
    </citation>
    <scope>NUCLEOTIDE SEQUENCE [LARGE SCALE GENOMIC DNA]</scope>
    <source>
        <strain evidence="3 4">CAU 1523</strain>
    </source>
</reference>
<dbReference type="CDD" id="cd00757">
    <property type="entry name" value="ThiF_MoeB_HesA_family"/>
    <property type="match status" value="1"/>
</dbReference>
<evidence type="ECO:0000259" key="2">
    <source>
        <dbReference type="Pfam" id="PF00899"/>
    </source>
</evidence>
<feature type="domain" description="THIF-type NAD/FAD binding fold" evidence="2">
    <location>
        <begin position="27"/>
        <end position="263"/>
    </location>
</feature>
<dbReference type="InterPro" id="IPR045886">
    <property type="entry name" value="ThiF/MoeB/HesA"/>
</dbReference>